<feature type="chain" id="PRO_5012655059" description="TonB-dependent receptor" evidence="9">
    <location>
        <begin position="23"/>
        <end position="770"/>
    </location>
</feature>
<dbReference type="Pfam" id="PF07715">
    <property type="entry name" value="Plug"/>
    <property type="match status" value="1"/>
</dbReference>
<evidence type="ECO:0000256" key="3">
    <source>
        <dbReference type="ARBA" id="ARBA00022452"/>
    </source>
</evidence>
<feature type="domain" description="TonB-dependent receptor-like beta-barrel" evidence="10">
    <location>
        <begin position="221"/>
        <end position="723"/>
    </location>
</feature>
<evidence type="ECO:0008006" key="14">
    <source>
        <dbReference type="Google" id="ProtNLM"/>
    </source>
</evidence>
<evidence type="ECO:0000256" key="4">
    <source>
        <dbReference type="ARBA" id="ARBA00022692"/>
    </source>
</evidence>
<sequence>MHVMKSLLISLSLLLLASGAIGQEVSDTILLDDVIVIPSPFSNYVYNDNAFGNLHWSSEAKKLKEASFLNESLLMAPSVHVNDGTTNPIGQDIQIRGFKTSPLYGLSQEVAVYADGVKKNDLLGDAVFWDLMPTFAMNQTQVFVGSQPLFGLNALGGTINYTSKSGFTNPGGALALNYGSFNRMNAIAEYGANNGRFGYYVGANLWQEDGWRDHSESDVTNVFSKLSYQQGKNVVDFSLQYANTQLLGNGALPLELLDRKEWRDQIFTHPDRTENELAELNASWQYRWNDLTSSRLVLSYKDLETDILNGDESPFRELIENGSVFLVLGDDDDEGEEIDADDYAMDRNGERIEATDDNSEAILNKNQISQQSFSAAYSVNTKWQAGAVFWEIQSGLSYRVGRAHYQASGELGDFDESRAATGSGQSVSNFDTDVITDIGNLHATTGISAVINNDLAIQLSGAYNHSSLILRDQLGTALNGDHRFSNFSGALTAYYLAGNNWMFHGAVNTSTRNPTAVEVSCADPDAPCRLPNAFLSDPPLETVRAVTTQAGIAYQNKRFRFSSTGFITGVSDDIYFVSAGPLRGSGFFDNIGKTRRMGWENSVSWQIGERWNILLNYTLLDATFRDQFKIAAPNHPRATDGEITVMPGDRLALIPRHNVNGKISYQLLENLELEWTQLYNSAQYIRGDEGNELDQIPGFFRQDVAVRYAVQKHLLFWAKVKNLTNVEYHTFGLLGEADEAGELLEVELENNVFAGPAPPRYVELGARYTF</sequence>
<comment type="caution">
    <text evidence="12">The sequence shown here is derived from an EMBL/GenBank/DDBJ whole genome shotgun (WGS) entry which is preliminary data.</text>
</comment>
<comment type="subcellular location">
    <subcellularLocation>
        <location evidence="1">Cell outer membrane</location>
        <topology evidence="1">Multi-pass membrane protein</topology>
    </subcellularLocation>
</comment>
<dbReference type="AlphaFoldDB" id="A0A2D0NJ93"/>
<keyword evidence="13" id="KW-1185">Reference proteome</keyword>
<evidence type="ECO:0000256" key="7">
    <source>
        <dbReference type="ARBA" id="ARBA00023237"/>
    </source>
</evidence>
<feature type="signal peptide" evidence="9">
    <location>
        <begin position="1"/>
        <end position="22"/>
    </location>
</feature>
<protein>
    <recommendedName>
        <fullName evidence="14">TonB-dependent receptor</fullName>
    </recommendedName>
</protein>
<reference evidence="12 13" key="1">
    <citation type="submission" date="2017-10" db="EMBL/GenBank/DDBJ databases">
        <title>The draft genome sequence of Lewinella nigricans NBRC 102662.</title>
        <authorList>
            <person name="Wang K."/>
        </authorList>
    </citation>
    <scope>NUCLEOTIDE SEQUENCE [LARGE SCALE GENOMIC DNA]</scope>
    <source>
        <strain evidence="12 13">NBRC 102662</strain>
    </source>
</reference>
<dbReference type="GO" id="GO:0009279">
    <property type="term" value="C:cell outer membrane"/>
    <property type="evidence" value="ECO:0007669"/>
    <property type="project" value="UniProtKB-SubCell"/>
</dbReference>
<keyword evidence="7" id="KW-0998">Cell outer membrane</keyword>
<dbReference type="GO" id="GO:0015344">
    <property type="term" value="F:siderophore uptake transmembrane transporter activity"/>
    <property type="evidence" value="ECO:0007669"/>
    <property type="project" value="TreeGrafter"/>
</dbReference>
<dbReference type="Proteomes" id="UP000223913">
    <property type="component" value="Unassembled WGS sequence"/>
</dbReference>
<evidence type="ECO:0000313" key="13">
    <source>
        <dbReference type="Proteomes" id="UP000223913"/>
    </source>
</evidence>
<keyword evidence="3" id="KW-1134">Transmembrane beta strand</keyword>
<comment type="similarity">
    <text evidence="8">Belongs to the TonB-dependent receptor family.</text>
</comment>
<evidence type="ECO:0000256" key="2">
    <source>
        <dbReference type="ARBA" id="ARBA00022448"/>
    </source>
</evidence>
<dbReference type="EMBL" id="PDUD01000001">
    <property type="protein sequence ID" value="PHN08460.1"/>
    <property type="molecule type" value="Genomic_DNA"/>
</dbReference>
<keyword evidence="4" id="KW-0812">Transmembrane</keyword>
<keyword evidence="5 8" id="KW-0798">TonB box</keyword>
<dbReference type="Gene3D" id="2.40.170.20">
    <property type="entry name" value="TonB-dependent receptor, beta-barrel domain"/>
    <property type="match status" value="1"/>
</dbReference>
<dbReference type="Pfam" id="PF00593">
    <property type="entry name" value="TonB_dep_Rec_b-barrel"/>
    <property type="match status" value="1"/>
</dbReference>
<proteinExistence type="inferred from homology"/>
<evidence type="ECO:0000256" key="8">
    <source>
        <dbReference type="RuleBase" id="RU003357"/>
    </source>
</evidence>
<keyword evidence="2" id="KW-0813">Transport</keyword>
<dbReference type="InterPro" id="IPR000531">
    <property type="entry name" value="Beta-barrel_TonB"/>
</dbReference>
<dbReference type="InterPro" id="IPR012910">
    <property type="entry name" value="Plug_dom"/>
</dbReference>
<evidence type="ECO:0000256" key="6">
    <source>
        <dbReference type="ARBA" id="ARBA00023136"/>
    </source>
</evidence>
<evidence type="ECO:0000256" key="1">
    <source>
        <dbReference type="ARBA" id="ARBA00004571"/>
    </source>
</evidence>
<dbReference type="GO" id="GO:0044718">
    <property type="term" value="P:siderophore transmembrane transport"/>
    <property type="evidence" value="ECO:0007669"/>
    <property type="project" value="TreeGrafter"/>
</dbReference>
<dbReference type="PANTHER" id="PTHR30069:SF39">
    <property type="entry name" value="BLL6183 PROTEIN"/>
    <property type="match status" value="1"/>
</dbReference>
<dbReference type="InterPro" id="IPR036942">
    <property type="entry name" value="Beta-barrel_TonB_sf"/>
</dbReference>
<evidence type="ECO:0000313" key="12">
    <source>
        <dbReference type="EMBL" id="PHN08460.1"/>
    </source>
</evidence>
<accession>A0A2D0NJ93</accession>
<evidence type="ECO:0000259" key="11">
    <source>
        <dbReference type="Pfam" id="PF07715"/>
    </source>
</evidence>
<keyword evidence="6 8" id="KW-0472">Membrane</keyword>
<dbReference type="PANTHER" id="PTHR30069">
    <property type="entry name" value="TONB-DEPENDENT OUTER MEMBRANE RECEPTOR"/>
    <property type="match status" value="1"/>
</dbReference>
<evidence type="ECO:0000259" key="10">
    <source>
        <dbReference type="Pfam" id="PF00593"/>
    </source>
</evidence>
<evidence type="ECO:0000256" key="9">
    <source>
        <dbReference type="SAM" id="SignalP"/>
    </source>
</evidence>
<dbReference type="OrthoDB" id="1122665at2"/>
<dbReference type="SUPFAM" id="SSF56935">
    <property type="entry name" value="Porins"/>
    <property type="match status" value="1"/>
</dbReference>
<keyword evidence="9" id="KW-0732">Signal</keyword>
<evidence type="ECO:0000256" key="5">
    <source>
        <dbReference type="ARBA" id="ARBA00023077"/>
    </source>
</evidence>
<dbReference type="Gene3D" id="2.170.130.10">
    <property type="entry name" value="TonB-dependent receptor, plug domain"/>
    <property type="match status" value="1"/>
</dbReference>
<gene>
    <name evidence="12" type="ORF">CRP01_00675</name>
</gene>
<name>A0A2D0NJ93_FLAN2</name>
<feature type="domain" description="TonB-dependent receptor plug" evidence="11">
    <location>
        <begin position="66"/>
        <end position="158"/>
    </location>
</feature>
<dbReference type="InterPro" id="IPR039426">
    <property type="entry name" value="TonB-dep_rcpt-like"/>
</dbReference>
<organism evidence="12 13">
    <name type="scientific">Flavilitoribacter nigricans (strain ATCC 23147 / DSM 23189 / NBRC 102662 / NCIMB 1420 / SS-2)</name>
    <name type="common">Lewinella nigricans</name>
    <dbReference type="NCBI Taxonomy" id="1122177"/>
    <lineage>
        <taxon>Bacteria</taxon>
        <taxon>Pseudomonadati</taxon>
        <taxon>Bacteroidota</taxon>
        <taxon>Saprospiria</taxon>
        <taxon>Saprospirales</taxon>
        <taxon>Lewinellaceae</taxon>
        <taxon>Flavilitoribacter</taxon>
    </lineage>
</organism>
<dbReference type="InterPro" id="IPR037066">
    <property type="entry name" value="Plug_dom_sf"/>
</dbReference>